<organism evidence="1 2">
    <name type="scientific">Marchantia polymorpha</name>
    <name type="common">Common liverwort</name>
    <name type="synonym">Marchantia aquatica</name>
    <dbReference type="NCBI Taxonomy" id="3197"/>
    <lineage>
        <taxon>Eukaryota</taxon>
        <taxon>Viridiplantae</taxon>
        <taxon>Streptophyta</taxon>
        <taxon>Embryophyta</taxon>
        <taxon>Marchantiophyta</taxon>
        <taxon>Marchantiopsida</taxon>
        <taxon>Marchantiidae</taxon>
        <taxon>Marchantiales</taxon>
        <taxon>Marchantiaceae</taxon>
        <taxon>Marchantia</taxon>
    </lineage>
</organism>
<dbReference type="PANTHER" id="PTHR37067:SF3">
    <property type="entry name" value="PX DOMAIN-CONTAINING PROTEIN"/>
    <property type="match status" value="1"/>
</dbReference>
<dbReference type="Proteomes" id="UP000244005">
    <property type="component" value="Unassembled WGS sequence"/>
</dbReference>
<accession>A0A2R6X7F0</accession>
<evidence type="ECO:0000313" key="2">
    <source>
        <dbReference type="Proteomes" id="UP000244005"/>
    </source>
</evidence>
<evidence type="ECO:0000313" key="1">
    <source>
        <dbReference type="EMBL" id="PTQ42035.1"/>
    </source>
</evidence>
<proteinExistence type="predicted"/>
<keyword evidence="2" id="KW-1185">Reference proteome</keyword>
<reference evidence="2" key="1">
    <citation type="journal article" date="2017" name="Cell">
        <title>Insights into land plant evolution garnered from the Marchantia polymorpha genome.</title>
        <authorList>
            <person name="Bowman J.L."/>
            <person name="Kohchi T."/>
            <person name="Yamato K.T."/>
            <person name="Jenkins J."/>
            <person name="Shu S."/>
            <person name="Ishizaki K."/>
            <person name="Yamaoka S."/>
            <person name="Nishihama R."/>
            <person name="Nakamura Y."/>
            <person name="Berger F."/>
            <person name="Adam C."/>
            <person name="Aki S.S."/>
            <person name="Althoff F."/>
            <person name="Araki T."/>
            <person name="Arteaga-Vazquez M.A."/>
            <person name="Balasubrmanian S."/>
            <person name="Barry K."/>
            <person name="Bauer D."/>
            <person name="Boehm C.R."/>
            <person name="Briginshaw L."/>
            <person name="Caballero-Perez J."/>
            <person name="Catarino B."/>
            <person name="Chen F."/>
            <person name="Chiyoda S."/>
            <person name="Chovatia M."/>
            <person name="Davies K.M."/>
            <person name="Delmans M."/>
            <person name="Demura T."/>
            <person name="Dierschke T."/>
            <person name="Dolan L."/>
            <person name="Dorantes-Acosta A.E."/>
            <person name="Eklund D.M."/>
            <person name="Florent S.N."/>
            <person name="Flores-Sandoval E."/>
            <person name="Fujiyama A."/>
            <person name="Fukuzawa H."/>
            <person name="Galik B."/>
            <person name="Grimanelli D."/>
            <person name="Grimwood J."/>
            <person name="Grossniklaus U."/>
            <person name="Hamada T."/>
            <person name="Haseloff J."/>
            <person name="Hetherington A.J."/>
            <person name="Higo A."/>
            <person name="Hirakawa Y."/>
            <person name="Hundley H.N."/>
            <person name="Ikeda Y."/>
            <person name="Inoue K."/>
            <person name="Inoue S.I."/>
            <person name="Ishida S."/>
            <person name="Jia Q."/>
            <person name="Kakita M."/>
            <person name="Kanazawa T."/>
            <person name="Kawai Y."/>
            <person name="Kawashima T."/>
            <person name="Kennedy M."/>
            <person name="Kinose K."/>
            <person name="Kinoshita T."/>
            <person name="Kohara Y."/>
            <person name="Koide E."/>
            <person name="Komatsu K."/>
            <person name="Kopischke S."/>
            <person name="Kubo M."/>
            <person name="Kyozuka J."/>
            <person name="Lagercrantz U."/>
            <person name="Lin S.S."/>
            <person name="Lindquist E."/>
            <person name="Lipzen A.M."/>
            <person name="Lu C.W."/>
            <person name="De Luna E."/>
            <person name="Martienssen R.A."/>
            <person name="Minamino N."/>
            <person name="Mizutani M."/>
            <person name="Mizutani M."/>
            <person name="Mochizuki N."/>
            <person name="Monte I."/>
            <person name="Mosher R."/>
            <person name="Nagasaki H."/>
            <person name="Nakagami H."/>
            <person name="Naramoto S."/>
            <person name="Nishitani K."/>
            <person name="Ohtani M."/>
            <person name="Okamoto T."/>
            <person name="Okumura M."/>
            <person name="Phillips J."/>
            <person name="Pollak B."/>
            <person name="Reinders A."/>
            <person name="Rovekamp M."/>
            <person name="Sano R."/>
            <person name="Sawa S."/>
            <person name="Schmid M.W."/>
            <person name="Shirakawa M."/>
            <person name="Solano R."/>
            <person name="Spunde A."/>
            <person name="Suetsugu N."/>
            <person name="Sugano S."/>
            <person name="Sugiyama A."/>
            <person name="Sun R."/>
            <person name="Suzuki Y."/>
            <person name="Takenaka M."/>
            <person name="Takezawa D."/>
            <person name="Tomogane H."/>
            <person name="Tsuzuki M."/>
            <person name="Ueda T."/>
            <person name="Umeda M."/>
            <person name="Ward J.M."/>
            <person name="Watanabe Y."/>
            <person name="Yazaki K."/>
            <person name="Yokoyama R."/>
            <person name="Yoshitake Y."/>
            <person name="Yotsui I."/>
            <person name="Zachgo S."/>
            <person name="Schmutz J."/>
        </authorList>
    </citation>
    <scope>NUCLEOTIDE SEQUENCE [LARGE SCALE GENOMIC DNA]</scope>
    <source>
        <strain evidence="2">Tak-1</strain>
    </source>
</reference>
<dbReference type="EMBL" id="KZ772703">
    <property type="protein sequence ID" value="PTQ42035.1"/>
    <property type="molecule type" value="Genomic_DNA"/>
</dbReference>
<protein>
    <submittedName>
        <fullName evidence="1">Uncharacterized protein</fullName>
    </submittedName>
</protein>
<sequence>MVLLMNQRLLSTPGCTEFRLDAICKHHKMLVTEAKQELVAKALKECHDGHFSFTDACAIPCLDGKYKDLVEFAGGFASCFPNTSTIEAEFSHLKYEKDVWRKCLSDLILQGILHCQQYPLIQSIPTKLPKPALTSPHVLPVAKPNETCF</sequence>
<gene>
    <name evidence="1" type="ORF">MARPO_0031s0026</name>
</gene>
<dbReference type="Gramene" id="Mp2g03700.1">
    <property type="protein sequence ID" value="Mp2g03700.1.cds1"/>
    <property type="gene ID" value="Mp2g03700"/>
</dbReference>
<name>A0A2R6X7F0_MARPO</name>
<dbReference type="AlphaFoldDB" id="A0A2R6X7F0"/>
<dbReference type="OrthoDB" id="79020at2759"/>
<dbReference type="PANTHER" id="PTHR37067">
    <property type="entry name" value="PX DOMAIN-CONTAINING PROTEIN"/>
    <property type="match status" value="1"/>
</dbReference>